<dbReference type="InterPro" id="IPR011006">
    <property type="entry name" value="CheY-like_superfamily"/>
</dbReference>
<dbReference type="Proteomes" id="UP001501598">
    <property type="component" value="Unassembled WGS sequence"/>
</dbReference>
<organism evidence="4 5">
    <name type="scientific">Pseudonocardia xishanensis</name>
    <dbReference type="NCBI Taxonomy" id="630995"/>
    <lineage>
        <taxon>Bacteria</taxon>
        <taxon>Bacillati</taxon>
        <taxon>Actinomycetota</taxon>
        <taxon>Actinomycetes</taxon>
        <taxon>Pseudonocardiales</taxon>
        <taxon>Pseudonocardiaceae</taxon>
        <taxon>Pseudonocardia</taxon>
    </lineage>
</organism>
<sequence length="142" mass="14906">MEQRSAEARPGRPAGPTVGSVRVLVVDDQRPFRAAAEAVISRMPGWEVAGVAETGEEAVTVAAGLLPDLVLMDVNLPGIDGAEAAARVLEVAPRALTVLCSTYRAEDLRIDTAGAGIAGYLHKEELGGPVLRELWNRINPAA</sequence>
<dbReference type="SUPFAM" id="SSF52172">
    <property type="entry name" value="CheY-like"/>
    <property type="match status" value="1"/>
</dbReference>
<dbReference type="PROSITE" id="PS50110">
    <property type="entry name" value="RESPONSE_REGULATORY"/>
    <property type="match status" value="1"/>
</dbReference>
<dbReference type="PANTHER" id="PTHR43214">
    <property type="entry name" value="TWO-COMPONENT RESPONSE REGULATOR"/>
    <property type="match status" value="1"/>
</dbReference>
<dbReference type="EMBL" id="BAABGT010000106">
    <property type="protein sequence ID" value="GAA4558002.1"/>
    <property type="molecule type" value="Genomic_DNA"/>
</dbReference>
<dbReference type="Gene3D" id="3.40.50.2300">
    <property type="match status" value="1"/>
</dbReference>
<dbReference type="InterPro" id="IPR058245">
    <property type="entry name" value="NreC/VraR/RcsB-like_REC"/>
</dbReference>
<keyword evidence="5" id="KW-1185">Reference proteome</keyword>
<feature type="domain" description="Response regulatory" evidence="3">
    <location>
        <begin position="22"/>
        <end position="138"/>
    </location>
</feature>
<dbReference type="SMART" id="SM00448">
    <property type="entry name" value="REC"/>
    <property type="match status" value="1"/>
</dbReference>
<reference evidence="5" key="1">
    <citation type="journal article" date="2019" name="Int. J. Syst. Evol. Microbiol.">
        <title>The Global Catalogue of Microorganisms (GCM) 10K type strain sequencing project: providing services to taxonomists for standard genome sequencing and annotation.</title>
        <authorList>
            <consortium name="The Broad Institute Genomics Platform"/>
            <consortium name="The Broad Institute Genome Sequencing Center for Infectious Disease"/>
            <person name="Wu L."/>
            <person name="Ma J."/>
        </authorList>
    </citation>
    <scope>NUCLEOTIDE SEQUENCE [LARGE SCALE GENOMIC DNA]</scope>
    <source>
        <strain evidence="5">JCM 17906</strain>
    </source>
</reference>
<dbReference type="CDD" id="cd17535">
    <property type="entry name" value="REC_NarL-like"/>
    <property type="match status" value="1"/>
</dbReference>
<feature type="modified residue" description="4-aspartylphosphate" evidence="2">
    <location>
        <position position="73"/>
    </location>
</feature>
<evidence type="ECO:0000313" key="5">
    <source>
        <dbReference type="Proteomes" id="UP001501598"/>
    </source>
</evidence>
<accession>A0ABP8S1X2</accession>
<dbReference type="PANTHER" id="PTHR43214:SF43">
    <property type="entry name" value="TWO-COMPONENT RESPONSE REGULATOR"/>
    <property type="match status" value="1"/>
</dbReference>
<name>A0ABP8S1X2_9PSEU</name>
<comment type="caution">
    <text evidence="4">The sequence shown here is derived from an EMBL/GenBank/DDBJ whole genome shotgun (WGS) entry which is preliminary data.</text>
</comment>
<dbReference type="Pfam" id="PF00072">
    <property type="entry name" value="Response_reg"/>
    <property type="match status" value="1"/>
</dbReference>
<evidence type="ECO:0000256" key="2">
    <source>
        <dbReference type="PROSITE-ProRule" id="PRU00169"/>
    </source>
</evidence>
<keyword evidence="1" id="KW-0238">DNA-binding</keyword>
<dbReference type="InterPro" id="IPR001789">
    <property type="entry name" value="Sig_transdc_resp-reg_receiver"/>
</dbReference>
<evidence type="ECO:0000256" key="1">
    <source>
        <dbReference type="ARBA" id="ARBA00023125"/>
    </source>
</evidence>
<proteinExistence type="predicted"/>
<evidence type="ECO:0000313" key="4">
    <source>
        <dbReference type="EMBL" id="GAA4558002.1"/>
    </source>
</evidence>
<dbReference type="InterPro" id="IPR039420">
    <property type="entry name" value="WalR-like"/>
</dbReference>
<evidence type="ECO:0000259" key="3">
    <source>
        <dbReference type="PROSITE" id="PS50110"/>
    </source>
</evidence>
<keyword evidence="2" id="KW-0597">Phosphoprotein</keyword>
<protein>
    <recommendedName>
        <fullName evidence="3">Response regulatory domain-containing protein</fullName>
    </recommendedName>
</protein>
<gene>
    <name evidence="4" type="ORF">GCM10023175_63450</name>
</gene>